<dbReference type="PANTHER" id="PTHR30204">
    <property type="entry name" value="REDOX-CYCLING DRUG-SENSING TRANSCRIPTIONAL ACTIVATOR SOXR"/>
    <property type="match status" value="1"/>
</dbReference>
<dbReference type="Gene3D" id="1.10.1660.10">
    <property type="match status" value="1"/>
</dbReference>
<dbReference type="Proteomes" id="UP000320481">
    <property type="component" value="Unassembled WGS sequence"/>
</dbReference>
<dbReference type="RefSeq" id="WP_146468869.1">
    <property type="nucleotide sequence ID" value="NZ_VOGW01000188.1"/>
</dbReference>
<dbReference type="SMART" id="SM00422">
    <property type="entry name" value="HTH_MERR"/>
    <property type="match status" value="1"/>
</dbReference>
<dbReference type="CDD" id="cd01282">
    <property type="entry name" value="HTH_MerR-like_sg3"/>
    <property type="match status" value="1"/>
</dbReference>
<comment type="caution">
    <text evidence="3">The sequence shown here is derived from an EMBL/GenBank/DDBJ whole genome shotgun (WGS) entry which is preliminary data.</text>
</comment>
<dbReference type="InterPro" id="IPR047057">
    <property type="entry name" value="MerR_fam"/>
</dbReference>
<feature type="domain" description="HTH merR-type" evidence="2">
    <location>
        <begin position="1"/>
        <end position="68"/>
    </location>
</feature>
<protein>
    <submittedName>
        <fullName evidence="3">MerR family transcriptional regulator</fullName>
    </submittedName>
</protein>
<evidence type="ECO:0000259" key="2">
    <source>
        <dbReference type="PROSITE" id="PS50937"/>
    </source>
</evidence>
<dbReference type="InterPro" id="IPR009061">
    <property type="entry name" value="DNA-bd_dom_put_sf"/>
</dbReference>
<evidence type="ECO:0000313" key="3">
    <source>
        <dbReference type="EMBL" id="TWV32040.1"/>
    </source>
</evidence>
<dbReference type="PROSITE" id="PS50937">
    <property type="entry name" value="HTH_MERR_2"/>
    <property type="match status" value="1"/>
</dbReference>
<dbReference type="Pfam" id="PF13411">
    <property type="entry name" value="MerR_1"/>
    <property type="match status" value="1"/>
</dbReference>
<name>A0A5C6ISY9_9ACTN</name>
<keyword evidence="4" id="KW-1185">Reference proteome</keyword>
<dbReference type="AlphaFoldDB" id="A0A5C6ISY9"/>
<organism evidence="3 4">
    <name type="scientific">Streptomyces misionensis</name>
    <dbReference type="NCBI Taxonomy" id="67331"/>
    <lineage>
        <taxon>Bacteria</taxon>
        <taxon>Bacillati</taxon>
        <taxon>Actinomycetota</taxon>
        <taxon>Actinomycetes</taxon>
        <taxon>Kitasatosporales</taxon>
        <taxon>Streptomycetaceae</taxon>
        <taxon>Streptomyces</taxon>
    </lineage>
</organism>
<dbReference type="PANTHER" id="PTHR30204:SF97">
    <property type="entry name" value="MERR FAMILY REGULATORY PROTEIN"/>
    <property type="match status" value="1"/>
</dbReference>
<accession>A0A5C6ISY9</accession>
<dbReference type="InterPro" id="IPR000551">
    <property type="entry name" value="MerR-type_HTH_dom"/>
</dbReference>
<reference evidence="3" key="1">
    <citation type="journal article" date="2019" name="Microbiol. Resour. Announc.">
        <title>Draft Genomic Sequences of Streptomyces misionensis and Streptomyces albidoflavus, bacteria applied for phytopathogen biocontrol.</title>
        <authorList>
            <person name="Pylro V."/>
            <person name="Dias A."/>
            <person name="Andreote F."/>
            <person name="Varani A."/>
            <person name="Andreote C."/>
            <person name="Bernardo E."/>
            <person name="Martins T."/>
        </authorList>
    </citation>
    <scope>NUCLEOTIDE SEQUENCE [LARGE SCALE GENOMIC DNA]</scope>
    <source>
        <strain evidence="3">66</strain>
    </source>
</reference>
<dbReference type="PRINTS" id="PR00040">
    <property type="entry name" value="HTHMERR"/>
</dbReference>
<keyword evidence="1" id="KW-0238">DNA-binding</keyword>
<evidence type="ECO:0000313" key="4">
    <source>
        <dbReference type="Proteomes" id="UP000320481"/>
    </source>
</evidence>
<gene>
    <name evidence="3" type="ORF">FRZ03_33725</name>
</gene>
<evidence type="ECO:0000256" key="1">
    <source>
        <dbReference type="ARBA" id="ARBA00023125"/>
    </source>
</evidence>
<dbReference type="SUPFAM" id="SSF46955">
    <property type="entry name" value="Putative DNA-binding domain"/>
    <property type="match status" value="1"/>
</dbReference>
<proteinExistence type="predicted"/>
<sequence>MRIGEMVRRTGVGERLLRYYEEQGLLAPARLPSGYRVYDEQDVETVRRIRALLAAGLTTDTIARVLPCVRDEGERLVPVCADLVAELRRERERITRAIDDLQASRGMLDTVIEAGPRPAPAAAPAAPASGRPG</sequence>
<dbReference type="GO" id="GO:0003677">
    <property type="term" value="F:DNA binding"/>
    <property type="evidence" value="ECO:0007669"/>
    <property type="project" value="UniProtKB-KW"/>
</dbReference>
<dbReference type="EMBL" id="VOGW01000188">
    <property type="protein sequence ID" value="TWV32040.1"/>
    <property type="molecule type" value="Genomic_DNA"/>
</dbReference>
<dbReference type="GO" id="GO:0003700">
    <property type="term" value="F:DNA-binding transcription factor activity"/>
    <property type="evidence" value="ECO:0007669"/>
    <property type="project" value="InterPro"/>
</dbReference>